<gene>
    <name evidence="6" type="primary">LOC100368582</name>
</gene>
<dbReference type="PANTHER" id="PTHR10903">
    <property type="entry name" value="GTPASE, IMAP FAMILY MEMBER-RELATED"/>
    <property type="match status" value="1"/>
</dbReference>
<evidence type="ECO:0000313" key="5">
    <source>
        <dbReference type="Proteomes" id="UP000694865"/>
    </source>
</evidence>
<evidence type="ECO:0000256" key="2">
    <source>
        <dbReference type="ARBA" id="ARBA00022741"/>
    </source>
</evidence>
<protein>
    <submittedName>
        <fullName evidence="6">GTPase IMAP family member 8-like</fullName>
    </submittedName>
</protein>
<evidence type="ECO:0000256" key="1">
    <source>
        <dbReference type="ARBA" id="ARBA00008535"/>
    </source>
</evidence>
<evidence type="ECO:0000259" key="4">
    <source>
        <dbReference type="PROSITE" id="PS51720"/>
    </source>
</evidence>
<dbReference type="InterPro" id="IPR006703">
    <property type="entry name" value="G_AIG1"/>
</dbReference>
<evidence type="ECO:0000313" key="6">
    <source>
        <dbReference type="RefSeq" id="XP_006818216.1"/>
    </source>
</evidence>
<dbReference type="Gene3D" id="3.40.50.300">
    <property type="entry name" value="P-loop containing nucleotide triphosphate hydrolases"/>
    <property type="match status" value="2"/>
</dbReference>
<evidence type="ECO:0000256" key="3">
    <source>
        <dbReference type="ARBA" id="ARBA00023134"/>
    </source>
</evidence>
<dbReference type="RefSeq" id="XP_006818216.1">
    <property type="nucleotide sequence ID" value="XM_006818153.1"/>
</dbReference>
<dbReference type="GeneID" id="100368582"/>
<comment type="similarity">
    <text evidence="1">Belongs to the TRAFAC class TrmE-Era-EngA-EngB-Septin-like GTPase superfamily. AIG1/Toc34/Toc159-like paraseptin GTPase family. IAN subfamily.</text>
</comment>
<dbReference type="Proteomes" id="UP000694865">
    <property type="component" value="Unplaced"/>
</dbReference>
<feature type="domain" description="AIG1-type G" evidence="4">
    <location>
        <begin position="89"/>
        <end position="300"/>
    </location>
</feature>
<dbReference type="Pfam" id="PF04548">
    <property type="entry name" value="AIG1"/>
    <property type="match status" value="2"/>
</dbReference>
<name>A0ABM0MDX5_SACKO</name>
<reference evidence="6" key="1">
    <citation type="submission" date="2025-08" db="UniProtKB">
        <authorList>
            <consortium name="RefSeq"/>
        </authorList>
    </citation>
    <scope>IDENTIFICATION</scope>
    <source>
        <tissue evidence="6">Testes</tissue>
    </source>
</reference>
<dbReference type="InterPro" id="IPR045058">
    <property type="entry name" value="GIMA/IAN/Toc"/>
</dbReference>
<proteinExistence type="inferred from homology"/>
<accession>A0ABM0MDX5</accession>
<dbReference type="PANTHER" id="PTHR10903:SF184">
    <property type="entry name" value="GTP-BINDING PROTEIN A"/>
    <property type="match status" value="1"/>
</dbReference>
<keyword evidence="2" id="KW-0547">Nucleotide-binding</keyword>
<feature type="domain" description="AIG1-type G" evidence="4">
    <location>
        <begin position="376"/>
        <end position="587"/>
    </location>
</feature>
<keyword evidence="5" id="KW-1185">Reference proteome</keyword>
<sequence>MRMCLTKCQLSPIQKARTAPGGPPRRLASSLLSSGKSVSLKLRRKPTNLQLIIALIAIIESNHGLLFSDNVVTKTSFLYRNKPSVVGNCDKLVFVLIGRTGCGKSATGNSIVGGKTFDAERRLVSKTKTTRYGKRTFDGKDLVVIDTPGVFDTDGKQAEKTIITEITKCVGVAMSQGEGLDAFILVLNADDRFTKEHADSVKIFRKTFGDDMMKYLIVLFTRKDALTHDNITLDNFLEEMPKDLSDLLAKCNKRVIAFDNRTEIEQEKNEQIRELVQKAEKMKKDNGNAPFKNQYTDAIKRKIAEDQENYDGENIADKQSDALVNGTSSIWTSLYEITLNVVTLGFYSWATKSSSSEDVPVTDKTLGNKPSIDGKCEKLVFVLIGRTGCGKSATGNSIVGEKAFHSERCLVSTTKTTRYGKRTFDGKDLVVIDTPGVFDTRGEQAEKTIITEISKCVGVAMSQGEGLDAFILVLNADDRFTKEHADSIKIFHKTFGDEMMKYLIVLFTRKDALTHDNMTLDKFLEEMPKDLSDLVTTCNNRVIAFDNRTKIEQEKNEQIRELVQKVEKMKKDNGNAPFKNQYTDAIKRKIAEDQENYDGENIADKQSDALVNGTSSIWTSLYEITLNVVTLGFYSWATKSSSSEDVPVNDKTD</sequence>
<dbReference type="InterPro" id="IPR027417">
    <property type="entry name" value="P-loop_NTPase"/>
</dbReference>
<organism evidence="5 6">
    <name type="scientific">Saccoglossus kowalevskii</name>
    <name type="common">Acorn worm</name>
    <dbReference type="NCBI Taxonomy" id="10224"/>
    <lineage>
        <taxon>Eukaryota</taxon>
        <taxon>Metazoa</taxon>
        <taxon>Hemichordata</taxon>
        <taxon>Enteropneusta</taxon>
        <taxon>Harrimaniidae</taxon>
        <taxon>Saccoglossus</taxon>
    </lineage>
</organism>
<keyword evidence="3" id="KW-0342">GTP-binding</keyword>
<dbReference type="SUPFAM" id="SSF52540">
    <property type="entry name" value="P-loop containing nucleoside triphosphate hydrolases"/>
    <property type="match status" value="2"/>
</dbReference>
<dbReference type="PROSITE" id="PS51720">
    <property type="entry name" value="G_AIG1"/>
    <property type="match status" value="2"/>
</dbReference>